<feature type="compositionally biased region" description="Basic and acidic residues" evidence="4">
    <location>
        <begin position="553"/>
        <end position="565"/>
    </location>
</feature>
<proteinExistence type="inferred from homology"/>
<feature type="region of interest" description="Disordered" evidence="4">
    <location>
        <begin position="553"/>
        <end position="678"/>
    </location>
</feature>
<evidence type="ECO:0000313" key="6">
    <source>
        <dbReference type="Proteomes" id="UP000193986"/>
    </source>
</evidence>
<evidence type="ECO:0000313" key="5">
    <source>
        <dbReference type="EMBL" id="ORY31313.1"/>
    </source>
</evidence>
<dbReference type="GO" id="GO:0071013">
    <property type="term" value="C:catalytic step 2 spliceosome"/>
    <property type="evidence" value="ECO:0007669"/>
    <property type="project" value="TreeGrafter"/>
</dbReference>
<dbReference type="AlphaFoldDB" id="A0A1Y2B909"/>
<dbReference type="PANTHER" id="PTHR12940">
    <property type="entry name" value="ES-2 PROTEIN - RELATED"/>
    <property type="match status" value="1"/>
</dbReference>
<protein>
    <submittedName>
        <fullName evidence="5">Nuclear protein DGCR14</fullName>
    </submittedName>
</protein>
<evidence type="ECO:0000256" key="1">
    <source>
        <dbReference type="ARBA" id="ARBA00004123"/>
    </source>
</evidence>
<keyword evidence="3" id="KW-0539">Nucleus</keyword>
<accession>A0A1Y2B909</accession>
<feature type="compositionally biased region" description="Polar residues" evidence="4">
    <location>
        <begin position="628"/>
        <end position="640"/>
    </location>
</feature>
<comment type="caution">
    <text evidence="5">The sequence shown here is derived from an EMBL/GenBank/DDBJ whole genome shotgun (WGS) entry which is preliminary data.</text>
</comment>
<keyword evidence="6" id="KW-1185">Reference proteome</keyword>
<dbReference type="Proteomes" id="UP000193986">
    <property type="component" value="Unassembled WGS sequence"/>
</dbReference>
<feature type="region of interest" description="Disordered" evidence="4">
    <location>
        <begin position="438"/>
        <end position="469"/>
    </location>
</feature>
<organism evidence="5 6">
    <name type="scientific">Naematelia encephala</name>
    <dbReference type="NCBI Taxonomy" id="71784"/>
    <lineage>
        <taxon>Eukaryota</taxon>
        <taxon>Fungi</taxon>
        <taxon>Dikarya</taxon>
        <taxon>Basidiomycota</taxon>
        <taxon>Agaricomycotina</taxon>
        <taxon>Tremellomycetes</taxon>
        <taxon>Tremellales</taxon>
        <taxon>Naemateliaceae</taxon>
        <taxon>Naematelia</taxon>
    </lineage>
</organism>
<evidence type="ECO:0000256" key="3">
    <source>
        <dbReference type="ARBA" id="ARBA00023242"/>
    </source>
</evidence>
<dbReference type="EMBL" id="MCFC01000016">
    <property type="protein sequence ID" value="ORY31313.1"/>
    <property type="molecule type" value="Genomic_DNA"/>
</dbReference>
<dbReference type="PANTHER" id="PTHR12940:SF0">
    <property type="entry name" value="SPLICING FACTOR ESS-2 HOMOLOG"/>
    <property type="match status" value="1"/>
</dbReference>
<sequence>MSGEQNLIPRNTLASAPRLIEGPKIGQRSLYHQQVLDEDTYTGALSHIITRDFFPNLPHIHATNDYLTALTNNDGELLSASIRRLAQLAQEKENGRQGSRNPGETEATNARRRELENMGTPYITVPGCRQPLRTPVGARGWDTPLMGPGEGSTRRRVNDDLDDLDSYADSLPGKKRKIFETRQVRDDLSLDTFQANYTSEDNASFVQIVDEENRRRKEERWSWAWEAEKKAELRRLEGEEKRKMILDAATNGTWRIDGNGRRLVGSLMEGGADRPEGEAWKEPQRLIAADAEPLEADSSQSSTAVITATDAAASQATALAERPIPSDHPLNRALASAGLPTTALISLGDRAIVPHREVTSGAGEGRGRGENDRVIRDLTERSVMGNEEKEVVSLGGSGADQWGYKTMNNLMFPADANTKSYPDHRKSVSVATRQAAREIKHSNTRLPDEDESEPLYSKESRRGSSPARSWVDAAVKGTPYRPGGNALPSVNDYALLPNDPSPSPQELPSLLTWGTLLATPRAIEGVDDPLDTNASSFRLPATQRRDELGRKLADKASRSMNERAKSFAPLSSTRSALGLAAKKTQQSLRGNTTPGKMLPPSSTPRRQADALTPAAKRLLERSMGRTPQHGTNKPGSTGSRNRGAAMERGSAWSSGSKGGLNRRSLESMSWTPSPRHRH</sequence>
<evidence type="ECO:0000256" key="4">
    <source>
        <dbReference type="SAM" id="MobiDB-lite"/>
    </source>
</evidence>
<dbReference type="InterPro" id="IPR019148">
    <property type="entry name" value="Nuclear_protein_DGCR14_ESS-2"/>
</dbReference>
<reference evidence="5 6" key="1">
    <citation type="submission" date="2016-07" db="EMBL/GenBank/DDBJ databases">
        <title>Pervasive Adenine N6-methylation of Active Genes in Fungi.</title>
        <authorList>
            <consortium name="DOE Joint Genome Institute"/>
            <person name="Mondo S.J."/>
            <person name="Dannebaum R.O."/>
            <person name="Kuo R.C."/>
            <person name="Labutti K."/>
            <person name="Haridas S."/>
            <person name="Kuo A."/>
            <person name="Salamov A."/>
            <person name="Ahrendt S.R."/>
            <person name="Lipzen A."/>
            <person name="Sullivan W."/>
            <person name="Andreopoulos W.B."/>
            <person name="Clum A."/>
            <person name="Lindquist E."/>
            <person name="Daum C."/>
            <person name="Ramamoorthy G.K."/>
            <person name="Gryganskyi A."/>
            <person name="Culley D."/>
            <person name="Magnuson J.K."/>
            <person name="James T.Y."/>
            <person name="O'Malley M.A."/>
            <person name="Stajich J.E."/>
            <person name="Spatafora J.W."/>
            <person name="Visel A."/>
            <person name="Grigoriev I.V."/>
        </authorList>
    </citation>
    <scope>NUCLEOTIDE SEQUENCE [LARGE SCALE GENOMIC DNA]</scope>
    <source>
        <strain evidence="5 6">68-887.2</strain>
    </source>
</reference>
<comment type="similarity">
    <text evidence="2">Belongs to the ESS2 family.</text>
</comment>
<dbReference type="STRING" id="71784.A0A1Y2B909"/>
<dbReference type="OrthoDB" id="19679at2759"/>
<comment type="subcellular location">
    <subcellularLocation>
        <location evidence="1">Nucleus</location>
    </subcellularLocation>
</comment>
<feature type="compositionally biased region" description="Polar residues" evidence="4">
    <location>
        <begin position="96"/>
        <end position="108"/>
    </location>
</feature>
<feature type="region of interest" description="Disordered" evidence="4">
    <location>
        <begin position="90"/>
        <end position="160"/>
    </location>
</feature>
<feature type="compositionally biased region" description="Polar residues" evidence="4">
    <location>
        <begin position="583"/>
        <end position="594"/>
    </location>
</feature>
<evidence type="ECO:0000256" key="2">
    <source>
        <dbReference type="ARBA" id="ARBA00009072"/>
    </source>
</evidence>
<dbReference type="Pfam" id="PF09751">
    <property type="entry name" value="Es2"/>
    <property type="match status" value="1"/>
</dbReference>
<dbReference type="InParanoid" id="A0A1Y2B909"/>
<gene>
    <name evidence="5" type="ORF">BCR39DRAFT_527483</name>
</gene>
<name>A0A1Y2B909_9TREE</name>